<organism evidence="1 2">
    <name type="scientific">Botrytis fragariae</name>
    <dbReference type="NCBI Taxonomy" id="1964551"/>
    <lineage>
        <taxon>Eukaryota</taxon>
        <taxon>Fungi</taxon>
        <taxon>Dikarya</taxon>
        <taxon>Ascomycota</taxon>
        <taxon>Pezizomycotina</taxon>
        <taxon>Leotiomycetes</taxon>
        <taxon>Helotiales</taxon>
        <taxon>Sclerotiniaceae</taxon>
        <taxon>Botrytis</taxon>
    </lineage>
</organism>
<proteinExistence type="predicted"/>
<dbReference type="Proteomes" id="UP000531561">
    <property type="component" value="Unassembled WGS sequence"/>
</dbReference>
<dbReference type="AlphaFoldDB" id="A0A8H6AS80"/>
<sequence>MDFANQCFFQSTATSNNHKNGSTKSTTSAAGVRQAEEEEIAATVYAWSGTSLSKTAEGLLYLATIGSPSEKIVNKEKEGYSGVSNTRAQCHILLHYTLESTRLNSRSLRYKSRLSIANDSPWHAYCTPQLRVTSRIECTIRAVVPLAFDRSAPKLVQAYMLRFDSTTKLRGSDSNSFIGVFDITSLLADSQHNNTRSLVPPQIHRDASSIPKLCSLSKSQQYTEGSPLTSKYEPTMLLLCVYKAEDGHND</sequence>
<dbReference type="OrthoDB" id="10435184at2759"/>
<dbReference type="GeneID" id="59259883"/>
<comment type="caution">
    <text evidence="1">The sequence shown here is derived from an EMBL/GenBank/DDBJ whole genome shotgun (WGS) entry which is preliminary data.</text>
</comment>
<protein>
    <submittedName>
        <fullName evidence="1">Uncharacterized protein</fullName>
    </submittedName>
</protein>
<dbReference type="EMBL" id="JABFCT010000010">
    <property type="protein sequence ID" value="KAF5872455.1"/>
    <property type="molecule type" value="Genomic_DNA"/>
</dbReference>
<dbReference type="RefSeq" id="XP_037191401.1">
    <property type="nucleotide sequence ID" value="XM_037336191.1"/>
</dbReference>
<keyword evidence="2" id="KW-1185">Reference proteome</keyword>
<reference evidence="1 2" key="1">
    <citation type="journal article" date="2020" name="Phytopathology">
        <title>A high-quality genome resource of Botrytis fragariae, a new and rapidly spreading fungal pathogen causing strawberry gray mold in the U.S.A.</title>
        <authorList>
            <person name="Wu Y."/>
            <person name="Saski C.A."/>
            <person name="Schnabel G."/>
            <person name="Xiao S."/>
            <person name="Hu M."/>
        </authorList>
    </citation>
    <scope>NUCLEOTIDE SEQUENCE [LARGE SCALE GENOMIC DNA]</scope>
    <source>
        <strain evidence="1 2">BVB16</strain>
    </source>
</reference>
<evidence type="ECO:0000313" key="1">
    <source>
        <dbReference type="EMBL" id="KAF5872455.1"/>
    </source>
</evidence>
<accession>A0A8H6AS80</accession>
<name>A0A8H6AS80_9HELO</name>
<evidence type="ECO:0000313" key="2">
    <source>
        <dbReference type="Proteomes" id="UP000531561"/>
    </source>
</evidence>
<gene>
    <name evidence="1" type="ORF">Bfra_005815</name>
</gene>